<dbReference type="GO" id="GO:0019843">
    <property type="term" value="F:rRNA binding"/>
    <property type="evidence" value="ECO:0007669"/>
    <property type="project" value="UniProtKB-KW"/>
</dbReference>
<dbReference type="SUPFAM" id="SSF141091">
    <property type="entry name" value="L21p-like"/>
    <property type="match status" value="1"/>
</dbReference>
<dbReference type="GO" id="GO:0005737">
    <property type="term" value="C:cytoplasm"/>
    <property type="evidence" value="ECO:0007669"/>
    <property type="project" value="UniProtKB-ARBA"/>
</dbReference>
<protein>
    <recommendedName>
        <fullName evidence="8">50S ribosomal protein L21</fullName>
    </recommendedName>
</protein>
<evidence type="ECO:0000256" key="4">
    <source>
        <dbReference type="ARBA" id="ARBA00022980"/>
    </source>
</evidence>
<comment type="similarity">
    <text evidence="1">Belongs to the bacterial ribosomal protein bL21 family.</text>
</comment>
<dbReference type="GO" id="GO:0006412">
    <property type="term" value="P:translation"/>
    <property type="evidence" value="ECO:0007669"/>
    <property type="project" value="InterPro"/>
</dbReference>
<evidence type="ECO:0000256" key="2">
    <source>
        <dbReference type="ARBA" id="ARBA00022730"/>
    </source>
</evidence>
<evidence type="ECO:0000256" key="3">
    <source>
        <dbReference type="ARBA" id="ARBA00022884"/>
    </source>
</evidence>
<evidence type="ECO:0000256" key="6">
    <source>
        <dbReference type="SAM" id="MobiDB-lite"/>
    </source>
</evidence>
<sequence>MLYAIAKINGKQYKVTEDQELTVDRLPVGEGKTTDIKDVLYVSQGDNKLIGDDAKKVIIKAKVIEEFQGPKVLVFKYKKRKRHRKLTGHRQALTKIKIQSIDFPGKKKEVKQAPKKKAVPKEQSITTEQDVKKKETAKKDKDKGTEKKATAAKSVEAKEAPKKETKKADASSKPGSKKEQKKV</sequence>
<keyword evidence="2" id="KW-0699">rRNA-binding</keyword>
<gene>
    <name evidence="7" type="ORF">LCGC14_1118000</name>
</gene>
<dbReference type="InterPro" id="IPR018258">
    <property type="entry name" value="Ribosomal_bL21_CS"/>
</dbReference>
<dbReference type="PANTHER" id="PTHR21349">
    <property type="entry name" value="50S RIBOSOMAL PROTEIN L21"/>
    <property type="match status" value="1"/>
</dbReference>
<evidence type="ECO:0000256" key="1">
    <source>
        <dbReference type="ARBA" id="ARBA00008563"/>
    </source>
</evidence>
<feature type="compositionally biased region" description="Basic and acidic residues" evidence="6">
    <location>
        <begin position="129"/>
        <end position="183"/>
    </location>
</feature>
<proteinExistence type="inferred from homology"/>
<comment type="caution">
    <text evidence="7">The sequence shown here is derived from an EMBL/GenBank/DDBJ whole genome shotgun (WGS) entry which is preliminary data.</text>
</comment>
<dbReference type="GO" id="GO:0003735">
    <property type="term" value="F:structural constituent of ribosome"/>
    <property type="evidence" value="ECO:0007669"/>
    <property type="project" value="InterPro"/>
</dbReference>
<dbReference type="PANTHER" id="PTHR21349:SF0">
    <property type="entry name" value="LARGE RIBOSOMAL SUBUNIT PROTEIN BL21M"/>
    <property type="match status" value="1"/>
</dbReference>
<dbReference type="InterPro" id="IPR001787">
    <property type="entry name" value="Ribosomal_bL21"/>
</dbReference>
<dbReference type="InterPro" id="IPR036164">
    <property type="entry name" value="bL21-like_sf"/>
</dbReference>
<keyword evidence="3" id="KW-0694">RNA-binding</keyword>
<dbReference type="GO" id="GO:0005840">
    <property type="term" value="C:ribosome"/>
    <property type="evidence" value="ECO:0007669"/>
    <property type="project" value="UniProtKB-KW"/>
</dbReference>
<feature type="region of interest" description="Disordered" evidence="6">
    <location>
        <begin position="104"/>
        <end position="183"/>
    </location>
</feature>
<reference evidence="7" key="1">
    <citation type="journal article" date="2015" name="Nature">
        <title>Complex archaea that bridge the gap between prokaryotes and eukaryotes.</title>
        <authorList>
            <person name="Spang A."/>
            <person name="Saw J.H."/>
            <person name="Jorgensen S.L."/>
            <person name="Zaremba-Niedzwiedzka K."/>
            <person name="Martijn J."/>
            <person name="Lind A.E."/>
            <person name="van Eijk R."/>
            <person name="Schleper C."/>
            <person name="Guy L."/>
            <person name="Ettema T.J."/>
        </authorList>
    </citation>
    <scope>NUCLEOTIDE SEQUENCE</scope>
</reference>
<name>A0A0F9M4S8_9ZZZZ</name>
<dbReference type="Pfam" id="PF00829">
    <property type="entry name" value="Ribosomal_L21p"/>
    <property type="match status" value="1"/>
</dbReference>
<dbReference type="AlphaFoldDB" id="A0A0F9M4S8"/>
<organism evidence="7">
    <name type="scientific">marine sediment metagenome</name>
    <dbReference type="NCBI Taxonomy" id="412755"/>
    <lineage>
        <taxon>unclassified sequences</taxon>
        <taxon>metagenomes</taxon>
        <taxon>ecological metagenomes</taxon>
    </lineage>
</organism>
<dbReference type="PROSITE" id="PS01169">
    <property type="entry name" value="RIBOSOMAL_L21"/>
    <property type="match status" value="1"/>
</dbReference>
<dbReference type="NCBIfam" id="TIGR00061">
    <property type="entry name" value="L21"/>
    <property type="match status" value="1"/>
</dbReference>
<dbReference type="InterPro" id="IPR028909">
    <property type="entry name" value="bL21-like"/>
</dbReference>
<keyword evidence="5" id="KW-0687">Ribonucleoprotein</keyword>
<dbReference type="EMBL" id="LAZR01005152">
    <property type="protein sequence ID" value="KKN02415.1"/>
    <property type="molecule type" value="Genomic_DNA"/>
</dbReference>
<evidence type="ECO:0000256" key="5">
    <source>
        <dbReference type="ARBA" id="ARBA00023274"/>
    </source>
</evidence>
<dbReference type="GO" id="GO:1990904">
    <property type="term" value="C:ribonucleoprotein complex"/>
    <property type="evidence" value="ECO:0007669"/>
    <property type="project" value="UniProtKB-KW"/>
</dbReference>
<evidence type="ECO:0008006" key="8">
    <source>
        <dbReference type="Google" id="ProtNLM"/>
    </source>
</evidence>
<evidence type="ECO:0000313" key="7">
    <source>
        <dbReference type="EMBL" id="KKN02415.1"/>
    </source>
</evidence>
<keyword evidence="4" id="KW-0689">Ribosomal protein</keyword>
<dbReference type="HAMAP" id="MF_01363">
    <property type="entry name" value="Ribosomal_bL21"/>
    <property type="match status" value="1"/>
</dbReference>
<accession>A0A0F9M4S8</accession>